<dbReference type="RefSeq" id="WP_207690878.1">
    <property type="nucleotide sequence ID" value="NZ_CP061799.1"/>
</dbReference>
<feature type="signal peptide" evidence="15">
    <location>
        <begin position="1"/>
        <end position="24"/>
    </location>
</feature>
<keyword evidence="8" id="KW-0625">Polysaccharide transport</keyword>
<evidence type="ECO:0000256" key="15">
    <source>
        <dbReference type="SAM" id="SignalP"/>
    </source>
</evidence>
<dbReference type="Pfam" id="PF22461">
    <property type="entry name" value="SLBB_2"/>
    <property type="match status" value="1"/>
</dbReference>
<dbReference type="GO" id="GO:0015159">
    <property type="term" value="F:polysaccharide transmembrane transporter activity"/>
    <property type="evidence" value="ECO:0007669"/>
    <property type="project" value="InterPro"/>
</dbReference>
<evidence type="ECO:0000256" key="1">
    <source>
        <dbReference type="ARBA" id="ARBA00004571"/>
    </source>
</evidence>
<keyword evidence="12" id="KW-0564">Palmitate</keyword>
<evidence type="ECO:0000313" key="18">
    <source>
        <dbReference type="EMBL" id="QTA79094.1"/>
    </source>
</evidence>
<comment type="similarity">
    <text evidence="2">Belongs to the BexD/CtrA/VexA family.</text>
</comment>
<name>A0A975GFE6_9BACT</name>
<dbReference type="GO" id="GO:0006811">
    <property type="term" value="P:monoatomic ion transport"/>
    <property type="evidence" value="ECO:0007669"/>
    <property type="project" value="UniProtKB-KW"/>
</dbReference>
<sequence length="199" mass="22486">MIIKKGLYLLCLCLILLFASCSYFHSDAEYHDNSVLKNSEEYRIGKGDVLEIITWKEPEFSRDIAVRIDGRISFPLLDDIQAQGRTCSEIKNEIQEKLKEFINHPVVSVSVKVPGSQKFYIIGEVLKPGEYPLAKKITLLQAFAISGGFSEWASKNDIILIRNEEGIDNIIRINYSDIVKGRQLDLNLGIKADDIIVVP</sequence>
<accession>A0A975GFE6</accession>
<dbReference type="PROSITE" id="PS51257">
    <property type="entry name" value="PROKAR_LIPOPROTEIN"/>
    <property type="match status" value="1"/>
</dbReference>
<feature type="domain" description="Polysaccharide export protein N-terminal" evidence="16">
    <location>
        <begin position="38"/>
        <end position="112"/>
    </location>
</feature>
<evidence type="ECO:0000256" key="9">
    <source>
        <dbReference type="ARBA" id="ARBA00023065"/>
    </source>
</evidence>
<keyword evidence="6" id="KW-0812">Transmembrane</keyword>
<keyword evidence="5" id="KW-0762">Sugar transport</keyword>
<protein>
    <submittedName>
        <fullName evidence="18">Polysaccharide export protein</fullName>
    </submittedName>
</protein>
<dbReference type="EMBL" id="CP061799">
    <property type="protein sequence ID" value="QTA79094.1"/>
    <property type="molecule type" value="Genomic_DNA"/>
</dbReference>
<keyword evidence="14" id="KW-0449">Lipoprotein</keyword>
<evidence type="ECO:0000259" key="16">
    <source>
        <dbReference type="Pfam" id="PF02563"/>
    </source>
</evidence>
<evidence type="ECO:0000259" key="17">
    <source>
        <dbReference type="Pfam" id="PF22461"/>
    </source>
</evidence>
<dbReference type="GO" id="GO:0046930">
    <property type="term" value="C:pore complex"/>
    <property type="evidence" value="ECO:0007669"/>
    <property type="project" value="UniProtKB-KW"/>
</dbReference>
<dbReference type="InterPro" id="IPR054765">
    <property type="entry name" value="SLBB_dom"/>
</dbReference>
<keyword evidence="13" id="KW-0998">Cell outer membrane</keyword>
<evidence type="ECO:0000256" key="14">
    <source>
        <dbReference type="ARBA" id="ARBA00023288"/>
    </source>
</evidence>
<dbReference type="InterPro" id="IPR049712">
    <property type="entry name" value="Poly_export"/>
</dbReference>
<evidence type="ECO:0000256" key="2">
    <source>
        <dbReference type="ARBA" id="ARBA00009450"/>
    </source>
</evidence>
<evidence type="ECO:0000256" key="8">
    <source>
        <dbReference type="ARBA" id="ARBA00023047"/>
    </source>
</evidence>
<evidence type="ECO:0000256" key="5">
    <source>
        <dbReference type="ARBA" id="ARBA00022597"/>
    </source>
</evidence>
<dbReference type="AlphaFoldDB" id="A0A975GFE6"/>
<reference evidence="18" key="1">
    <citation type="journal article" date="2021" name="Microb. Physiol.">
        <title>Proteogenomic Insights into the Physiology of Marine, Sulfate-Reducing, Filamentous Desulfonema limicola and Desulfonema magnum.</title>
        <authorList>
            <person name="Schnaars V."/>
            <person name="Wohlbrand L."/>
            <person name="Scheve S."/>
            <person name="Hinrichs C."/>
            <person name="Reinhardt R."/>
            <person name="Rabus R."/>
        </authorList>
    </citation>
    <scope>NUCLEOTIDE SEQUENCE</scope>
    <source>
        <strain evidence="18">5ac10</strain>
    </source>
</reference>
<dbReference type="PANTHER" id="PTHR33619:SF3">
    <property type="entry name" value="POLYSACCHARIDE EXPORT PROTEIN GFCE-RELATED"/>
    <property type="match status" value="1"/>
</dbReference>
<evidence type="ECO:0000256" key="4">
    <source>
        <dbReference type="ARBA" id="ARBA00022452"/>
    </source>
</evidence>
<proteinExistence type="inferred from homology"/>
<dbReference type="Gene3D" id="3.10.560.10">
    <property type="entry name" value="Outer membrane lipoprotein wza domain like"/>
    <property type="match status" value="1"/>
</dbReference>
<dbReference type="GO" id="GO:0009279">
    <property type="term" value="C:cell outer membrane"/>
    <property type="evidence" value="ECO:0007669"/>
    <property type="project" value="UniProtKB-SubCell"/>
</dbReference>
<dbReference type="Pfam" id="PF02563">
    <property type="entry name" value="Poly_export"/>
    <property type="match status" value="1"/>
</dbReference>
<keyword evidence="9" id="KW-0406">Ion transport</keyword>
<dbReference type="KEGG" id="dli:dnl_13460"/>
<evidence type="ECO:0000256" key="3">
    <source>
        <dbReference type="ARBA" id="ARBA00022448"/>
    </source>
</evidence>
<dbReference type="Gene3D" id="3.30.1950.10">
    <property type="entry name" value="wza like domain"/>
    <property type="match status" value="1"/>
</dbReference>
<gene>
    <name evidence="18" type="ORF">dnl_13460</name>
</gene>
<keyword evidence="4" id="KW-1134">Transmembrane beta strand</keyword>
<keyword evidence="11" id="KW-0472">Membrane</keyword>
<evidence type="ECO:0000256" key="12">
    <source>
        <dbReference type="ARBA" id="ARBA00023139"/>
    </source>
</evidence>
<feature type="domain" description="SLBB" evidence="17">
    <location>
        <begin position="117"/>
        <end position="198"/>
    </location>
</feature>
<keyword evidence="7 15" id="KW-0732">Signal</keyword>
<keyword evidence="3" id="KW-0813">Transport</keyword>
<evidence type="ECO:0000256" key="7">
    <source>
        <dbReference type="ARBA" id="ARBA00022729"/>
    </source>
</evidence>
<dbReference type="Proteomes" id="UP000663720">
    <property type="component" value="Chromosome"/>
</dbReference>
<evidence type="ECO:0000256" key="6">
    <source>
        <dbReference type="ARBA" id="ARBA00022692"/>
    </source>
</evidence>
<feature type="chain" id="PRO_5037169816" evidence="15">
    <location>
        <begin position="25"/>
        <end position="199"/>
    </location>
</feature>
<evidence type="ECO:0000313" key="19">
    <source>
        <dbReference type="Proteomes" id="UP000663720"/>
    </source>
</evidence>
<organism evidence="18 19">
    <name type="scientific">Desulfonema limicola</name>
    <dbReference type="NCBI Taxonomy" id="45656"/>
    <lineage>
        <taxon>Bacteria</taxon>
        <taxon>Pseudomonadati</taxon>
        <taxon>Thermodesulfobacteriota</taxon>
        <taxon>Desulfobacteria</taxon>
        <taxon>Desulfobacterales</taxon>
        <taxon>Desulfococcaceae</taxon>
        <taxon>Desulfonema</taxon>
    </lineage>
</organism>
<dbReference type="PANTHER" id="PTHR33619">
    <property type="entry name" value="POLYSACCHARIDE EXPORT PROTEIN GFCE-RELATED"/>
    <property type="match status" value="1"/>
</dbReference>
<dbReference type="GO" id="GO:0015288">
    <property type="term" value="F:porin activity"/>
    <property type="evidence" value="ECO:0007669"/>
    <property type="project" value="UniProtKB-KW"/>
</dbReference>
<comment type="subcellular location">
    <subcellularLocation>
        <location evidence="1">Cell outer membrane</location>
        <topology evidence="1">Multi-pass membrane protein</topology>
    </subcellularLocation>
</comment>
<evidence type="ECO:0000256" key="10">
    <source>
        <dbReference type="ARBA" id="ARBA00023114"/>
    </source>
</evidence>
<evidence type="ECO:0000256" key="13">
    <source>
        <dbReference type="ARBA" id="ARBA00023237"/>
    </source>
</evidence>
<keyword evidence="10" id="KW-0626">Porin</keyword>
<evidence type="ECO:0000256" key="11">
    <source>
        <dbReference type="ARBA" id="ARBA00023136"/>
    </source>
</evidence>
<dbReference type="InterPro" id="IPR003715">
    <property type="entry name" value="Poly_export_N"/>
</dbReference>
<keyword evidence="19" id="KW-1185">Reference proteome</keyword>